<name>A0ABQ5K4Z8_9EUKA</name>
<accession>A0ABQ5K4Z8</accession>
<reference evidence="2" key="1">
    <citation type="submission" date="2022-03" db="EMBL/GenBank/DDBJ databases">
        <title>Draft genome sequence of Aduncisulcus paluster, a free-living microaerophilic Fornicata.</title>
        <authorList>
            <person name="Yuyama I."/>
            <person name="Kume K."/>
            <person name="Tamura T."/>
            <person name="Inagaki Y."/>
            <person name="Hashimoto T."/>
        </authorList>
    </citation>
    <scope>NUCLEOTIDE SEQUENCE</scope>
    <source>
        <strain evidence="2">NY0171</strain>
    </source>
</reference>
<proteinExistence type="predicted"/>
<dbReference type="EMBL" id="BQXS01012576">
    <property type="protein sequence ID" value="GKT25242.1"/>
    <property type="molecule type" value="Genomic_DNA"/>
</dbReference>
<feature type="compositionally biased region" description="Polar residues" evidence="1">
    <location>
        <begin position="238"/>
        <end position="259"/>
    </location>
</feature>
<sequence>MNQINDLEESSFDETLEISNDHALSTVNSLEDYGVHSSTQDIPPLSIGSISGSISLNSMSFSSGFSYLSQDGECDSTPDLSLNSYRFIDSDNSARRLQMTPMSLDSHIQRLSEEKFECRSRFHSEHGRCLAPIDDIQLHYFIPSEREESSEMSPKGELDESYVHAVFPYFCDTNKNSYLDSHYSTSDSTSSHFDSDLAHIGIDISPEDNPSFTSRVHDSTSYEPIPTSALLLSQYSSDIHSKSSSQPHRLRQTTSVGECSSSSDSMSSSHSSVIHQVPLCTSNKDSIQGSQVQRSPSPNCTGLEDIHRHLRTPSSEILPRQGDSEYTVCSDAVLFSPSPPKPHPLPLSGGSFGSVVHIHDHSDSSRSSSPPTECSLMIVGSNGDAYLSHGNENDSILSCDEEFLIVPKNRFNEPRA</sequence>
<evidence type="ECO:0000313" key="2">
    <source>
        <dbReference type="EMBL" id="GKT25242.1"/>
    </source>
</evidence>
<protein>
    <submittedName>
        <fullName evidence="2">Uncharacterized protein</fullName>
    </submittedName>
</protein>
<dbReference type="Proteomes" id="UP001057375">
    <property type="component" value="Unassembled WGS sequence"/>
</dbReference>
<feature type="compositionally biased region" description="Low complexity" evidence="1">
    <location>
        <begin position="260"/>
        <end position="271"/>
    </location>
</feature>
<comment type="caution">
    <text evidence="2">The sequence shown here is derived from an EMBL/GenBank/DDBJ whole genome shotgun (WGS) entry which is preliminary data.</text>
</comment>
<keyword evidence="3" id="KW-1185">Reference proteome</keyword>
<feature type="region of interest" description="Disordered" evidence="1">
    <location>
        <begin position="238"/>
        <end position="271"/>
    </location>
</feature>
<gene>
    <name evidence="2" type="ORF">ADUPG1_012974</name>
</gene>
<evidence type="ECO:0000313" key="3">
    <source>
        <dbReference type="Proteomes" id="UP001057375"/>
    </source>
</evidence>
<organism evidence="2 3">
    <name type="scientific">Aduncisulcus paluster</name>
    <dbReference type="NCBI Taxonomy" id="2918883"/>
    <lineage>
        <taxon>Eukaryota</taxon>
        <taxon>Metamonada</taxon>
        <taxon>Carpediemonas-like organisms</taxon>
        <taxon>Aduncisulcus</taxon>
    </lineage>
</organism>
<evidence type="ECO:0000256" key="1">
    <source>
        <dbReference type="SAM" id="MobiDB-lite"/>
    </source>
</evidence>